<evidence type="ECO:0000259" key="3">
    <source>
        <dbReference type="PROSITE" id="PS50240"/>
    </source>
</evidence>
<dbReference type="InterPro" id="IPR001254">
    <property type="entry name" value="Trypsin_dom"/>
</dbReference>
<dbReference type="EMBL" id="GECZ01002239">
    <property type="protein sequence ID" value="JAS67530.1"/>
    <property type="molecule type" value="Transcribed_RNA"/>
</dbReference>
<keyword evidence="2" id="KW-0812">Transmembrane</keyword>
<dbReference type="AlphaFoldDB" id="A0A1B6GYM2"/>
<sequence>RAYSSPKLCSKLNSLYLLKNLVKSYIFMSIIFFMGVISNSVIWFCLLHKYWVISFYHKGQDERCNTTVPNTTIRITGQFSAGTSKTSEGLEYDRKKLLLSTLNTKLDVPVGLENENLPGSPHFNRTSEAVNCRNESFHNVNGEESRNDSNVTFIDRCDQNDDIFPFEQRKREDKYNVTTPQESPYSVLLVAYESKTALGICTGSLLTDEWVLSAAHCIDDVKDVKGVSVLVYAGGNSLNEVVDENLPEGSQLLESVEFYQHPKYNGKFDYDICVIKTTTRFNLTPSVNTVKLSSQPWSYHGYFECKFTGFGQVLLGEKRKDDQVRKTHNYLVKKPCICYFRLKLMLRSSSSAQRYLCVKPAEDVGLCPGDSGGGLLCDGEIRGVAMLMTYFASVRTCEVPKYQTIECGAPTTVSIFQDSCPFVRWINSHVKLFNESEISPDCVEPENNDARIRSKCLVLVSLLVVQYVLY</sequence>
<dbReference type="PROSITE" id="PS50240">
    <property type="entry name" value="TRYPSIN_DOM"/>
    <property type="match status" value="1"/>
</dbReference>
<dbReference type="InterPro" id="IPR001314">
    <property type="entry name" value="Peptidase_S1A"/>
</dbReference>
<dbReference type="PANTHER" id="PTHR24250">
    <property type="entry name" value="CHYMOTRYPSIN-RELATED"/>
    <property type="match status" value="1"/>
</dbReference>
<reference evidence="4" key="1">
    <citation type="submission" date="2015-11" db="EMBL/GenBank/DDBJ databases">
        <title>De novo transcriptome assembly of four potential Pierce s Disease insect vectors from Arizona vineyards.</title>
        <authorList>
            <person name="Tassone E.E."/>
        </authorList>
    </citation>
    <scope>NUCLEOTIDE SEQUENCE</scope>
</reference>
<protein>
    <recommendedName>
        <fullName evidence="3">Peptidase S1 domain-containing protein</fullName>
    </recommendedName>
</protein>
<dbReference type="SUPFAM" id="SSF50494">
    <property type="entry name" value="Trypsin-like serine proteases"/>
    <property type="match status" value="1"/>
</dbReference>
<evidence type="ECO:0000256" key="1">
    <source>
        <dbReference type="ARBA" id="ARBA00023157"/>
    </source>
</evidence>
<dbReference type="InterPro" id="IPR043504">
    <property type="entry name" value="Peptidase_S1_PA_chymotrypsin"/>
</dbReference>
<keyword evidence="2" id="KW-1133">Transmembrane helix</keyword>
<dbReference type="InterPro" id="IPR018114">
    <property type="entry name" value="TRYPSIN_HIS"/>
</dbReference>
<name>A0A1B6GYM2_9HEMI</name>
<evidence type="ECO:0000256" key="2">
    <source>
        <dbReference type="SAM" id="Phobius"/>
    </source>
</evidence>
<keyword evidence="1" id="KW-1015">Disulfide bond</keyword>
<keyword evidence="2" id="KW-0472">Membrane</keyword>
<gene>
    <name evidence="4" type="ORF">g.37042</name>
</gene>
<feature type="non-terminal residue" evidence="4">
    <location>
        <position position="1"/>
    </location>
</feature>
<dbReference type="Pfam" id="PF00089">
    <property type="entry name" value="Trypsin"/>
    <property type="match status" value="1"/>
</dbReference>
<dbReference type="Gene3D" id="2.40.10.10">
    <property type="entry name" value="Trypsin-like serine proteases"/>
    <property type="match status" value="1"/>
</dbReference>
<dbReference type="SMART" id="SM00020">
    <property type="entry name" value="Tryp_SPc"/>
    <property type="match status" value="1"/>
</dbReference>
<feature type="domain" description="Peptidase S1" evidence="3">
    <location>
        <begin position="139"/>
        <end position="431"/>
    </location>
</feature>
<feature type="transmembrane region" description="Helical" evidence="2">
    <location>
        <begin position="25"/>
        <end position="47"/>
    </location>
</feature>
<dbReference type="InterPro" id="IPR009003">
    <property type="entry name" value="Peptidase_S1_PA"/>
</dbReference>
<dbReference type="PROSITE" id="PS00134">
    <property type="entry name" value="TRYPSIN_HIS"/>
    <property type="match status" value="1"/>
</dbReference>
<proteinExistence type="predicted"/>
<dbReference type="PANTHER" id="PTHR24250:SF50">
    <property type="entry name" value="PEPTIDASE S1 DOMAIN-CONTAINING PROTEIN"/>
    <property type="match status" value="1"/>
</dbReference>
<dbReference type="PRINTS" id="PR00722">
    <property type="entry name" value="CHYMOTRYPSIN"/>
</dbReference>
<evidence type="ECO:0000313" key="4">
    <source>
        <dbReference type="EMBL" id="JAS67530.1"/>
    </source>
</evidence>
<dbReference type="GO" id="GO:0004252">
    <property type="term" value="F:serine-type endopeptidase activity"/>
    <property type="evidence" value="ECO:0007669"/>
    <property type="project" value="InterPro"/>
</dbReference>
<dbReference type="GO" id="GO:0006508">
    <property type="term" value="P:proteolysis"/>
    <property type="evidence" value="ECO:0007669"/>
    <property type="project" value="InterPro"/>
</dbReference>
<accession>A0A1B6GYM2</accession>
<organism evidence="4">
    <name type="scientific">Cuerna arida</name>
    <dbReference type="NCBI Taxonomy" id="1464854"/>
    <lineage>
        <taxon>Eukaryota</taxon>
        <taxon>Metazoa</taxon>
        <taxon>Ecdysozoa</taxon>
        <taxon>Arthropoda</taxon>
        <taxon>Hexapoda</taxon>
        <taxon>Insecta</taxon>
        <taxon>Pterygota</taxon>
        <taxon>Neoptera</taxon>
        <taxon>Paraneoptera</taxon>
        <taxon>Hemiptera</taxon>
        <taxon>Auchenorrhyncha</taxon>
        <taxon>Membracoidea</taxon>
        <taxon>Cicadellidae</taxon>
        <taxon>Cicadellinae</taxon>
        <taxon>Proconiini</taxon>
        <taxon>Cuerna</taxon>
    </lineage>
</organism>